<dbReference type="Proteomes" id="UP000704712">
    <property type="component" value="Unassembled WGS sequence"/>
</dbReference>
<evidence type="ECO:0000313" key="2">
    <source>
        <dbReference type="EMBL" id="KAF4149921.1"/>
    </source>
</evidence>
<dbReference type="EMBL" id="JAACNO010000281">
    <property type="protein sequence ID" value="KAF4148373.1"/>
    <property type="molecule type" value="Genomic_DNA"/>
</dbReference>
<protein>
    <submittedName>
        <fullName evidence="2">Uncharacterized protein</fullName>
    </submittedName>
</protein>
<accession>A0A8S9VAN8</accession>
<dbReference type="EMBL" id="JAACNO010000105">
    <property type="protein sequence ID" value="KAF4149921.1"/>
    <property type="molecule type" value="Genomic_DNA"/>
</dbReference>
<evidence type="ECO:0000313" key="3">
    <source>
        <dbReference type="Proteomes" id="UP000704712"/>
    </source>
</evidence>
<reference evidence="2" key="1">
    <citation type="submission" date="2020-03" db="EMBL/GenBank/DDBJ databases">
        <title>Hybrid Assembly of Korean Phytophthora infestans isolates.</title>
        <authorList>
            <person name="Prokchorchik M."/>
            <person name="Lee Y."/>
            <person name="Seo J."/>
            <person name="Cho J.-H."/>
            <person name="Park Y.-E."/>
            <person name="Jang D.-C."/>
            <person name="Im J.-S."/>
            <person name="Choi J.-G."/>
            <person name="Park H.-J."/>
            <person name="Lee G.-B."/>
            <person name="Lee Y.-G."/>
            <person name="Hong S.-Y."/>
            <person name="Cho K."/>
            <person name="Sohn K.H."/>
        </authorList>
    </citation>
    <scope>NUCLEOTIDE SEQUENCE</scope>
    <source>
        <strain evidence="2">KR_2_A2</strain>
    </source>
</reference>
<gene>
    <name evidence="2" type="ORF">GN958_ATG00860</name>
    <name evidence="1" type="ORF">GN958_ATG02407</name>
</gene>
<proteinExistence type="predicted"/>
<name>A0A8S9VAN8_PHYIN</name>
<dbReference type="AlphaFoldDB" id="A0A8S9VAN8"/>
<comment type="caution">
    <text evidence="2">The sequence shown here is derived from an EMBL/GenBank/DDBJ whole genome shotgun (WGS) entry which is preliminary data.</text>
</comment>
<organism evidence="2 3">
    <name type="scientific">Phytophthora infestans</name>
    <name type="common">Potato late blight agent</name>
    <name type="synonym">Botrytis infestans</name>
    <dbReference type="NCBI Taxonomy" id="4787"/>
    <lineage>
        <taxon>Eukaryota</taxon>
        <taxon>Sar</taxon>
        <taxon>Stramenopiles</taxon>
        <taxon>Oomycota</taxon>
        <taxon>Peronosporomycetes</taxon>
        <taxon>Peronosporales</taxon>
        <taxon>Peronosporaceae</taxon>
        <taxon>Phytophthora</taxon>
    </lineage>
</organism>
<evidence type="ECO:0000313" key="1">
    <source>
        <dbReference type="EMBL" id="KAF4148373.1"/>
    </source>
</evidence>
<sequence length="72" mass="8209">MATGSNIVMLINDSILQILAVRHTNSSRCVSTRLKVQDVIFEKEMVDVRTNPAVKLHWRCGLNYLGRLQKLI</sequence>